<evidence type="ECO:0000256" key="1">
    <source>
        <dbReference type="ARBA" id="ARBA00022679"/>
    </source>
</evidence>
<proteinExistence type="predicted"/>
<dbReference type="InterPro" id="IPR001206">
    <property type="entry name" value="Diacylglycerol_kinase_cat_dom"/>
</dbReference>
<keyword evidence="2" id="KW-0547">Nucleotide-binding</keyword>
<keyword evidence="1 6" id="KW-0808">Transferase</keyword>
<dbReference type="GO" id="GO:0016301">
    <property type="term" value="F:kinase activity"/>
    <property type="evidence" value="ECO:0007669"/>
    <property type="project" value="UniProtKB-KW"/>
</dbReference>
<dbReference type="GO" id="GO:0005524">
    <property type="term" value="F:ATP binding"/>
    <property type="evidence" value="ECO:0007669"/>
    <property type="project" value="UniProtKB-KW"/>
</dbReference>
<dbReference type="Pfam" id="PF00781">
    <property type="entry name" value="DAGK_cat"/>
    <property type="match status" value="1"/>
</dbReference>
<dbReference type="Gene3D" id="2.60.200.40">
    <property type="match status" value="1"/>
</dbReference>
<evidence type="ECO:0000256" key="3">
    <source>
        <dbReference type="ARBA" id="ARBA00022777"/>
    </source>
</evidence>
<protein>
    <submittedName>
        <fullName evidence="6">Diacylglycerol kinase catalytic region</fullName>
        <ecNumber evidence="6">2.7.1.-</ecNumber>
    </submittedName>
</protein>
<feature type="non-terminal residue" evidence="6">
    <location>
        <position position="202"/>
    </location>
</feature>
<keyword evidence="4" id="KW-0067">ATP-binding</keyword>
<evidence type="ECO:0000313" key="6">
    <source>
        <dbReference type="EMBL" id="EQD36898.1"/>
    </source>
</evidence>
<name>T0YV42_9ZZZZ</name>
<dbReference type="PANTHER" id="PTHR12358">
    <property type="entry name" value="SPHINGOSINE KINASE"/>
    <property type="match status" value="1"/>
</dbReference>
<comment type="caution">
    <text evidence="6">The sequence shown here is derived from an EMBL/GenBank/DDBJ whole genome shotgun (WGS) entry which is preliminary data.</text>
</comment>
<accession>T0YV42</accession>
<dbReference type="Pfam" id="PF19279">
    <property type="entry name" value="YegS_C"/>
    <property type="match status" value="1"/>
</dbReference>
<reference evidence="6" key="2">
    <citation type="journal article" date="2014" name="ISME J.">
        <title>Microbial stratification in low pH oxic and suboxic macroscopic growths along an acid mine drainage.</title>
        <authorList>
            <person name="Mendez-Garcia C."/>
            <person name="Mesa V."/>
            <person name="Sprenger R.R."/>
            <person name="Richter M."/>
            <person name="Diez M.S."/>
            <person name="Solano J."/>
            <person name="Bargiela R."/>
            <person name="Golyshina O.V."/>
            <person name="Manteca A."/>
            <person name="Ramos J.L."/>
            <person name="Gallego J.R."/>
            <person name="Llorente I."/>
            <person name="Martins Dos Santos V.A."/>
            <person name="Jensen O.N."/>
            <person name="Pelaez A.I."/>
            <person name="Sanchez J."/>
            <person name="Ferrer M."/>
        </authorList>
    </citation>
    <scope>NUCLEOTIDE SEQUENCE</scope>
</reference>
<dbReference type="PROSITE" id="PS50146">
    <property type="entry name" value="DAGK"/>
    <property type="match status" value="1"/>
</dbReference>
<dbReference type="GO" id="GO:0005886">
    <property type="term" value="C:plasma membrane"/>
    <property type="evidence" value="ECO:0007669"/>
    <property type="project" value="TreeGrafter"/>
</dbReference>
<dbReference type="PANTHER" id="PTHR12358:SF106">
    <property type="entry name" value="LIPID KINASE YEGS"/>
    <property type="match status" value="1"/>
</dbReference>
<gene>
    <name evidence="6" type="ORF">B2A_11982</name>
</gene>
<sequence>MRALFVVNNVAGRGRTRKLWPGLWAKLQRDGLAMAETTGPKDATRIARDAVSAGYDRVIAVGGDGTVMEVAAGLAGQHSAALGMIPTGAGCDFARTAGVPVDPTKAVTFALTADPMLTDLATLGEETFLNVAGVGFDAEVAAEDQRNRERFSSTGTIPYLRAVATVLRTYRPRPMEIEADGIHLDGKCLLVAVANAQYYGGG</sequence>
<dbReference type="AlphaFoldDB" id="T0YV42"/>
<dbReference type="InterPro" id="IPR050187">
    <property type="entry name" value="Lipid_Phosphate_FormReg"/>
</dbReference>
<dbReference type="InterPro" id="IPR017438">
    <property type="entry name" value="ATP-NAD_kinase_N"/>
</dbReference>
<dbReference type="InterPro" id="IPR016064">
    <property type="entry name" value="NAD/diacylglycerol_kinase_sf"/>
</dbReference>
<evidence type="ECO:0000256" key="4">
    <source>
        <dbReference type="ARBA" id="ARBA00022840"/>
    </source>
</evidence>
<dbReference type="EMBL" id="AUZZ01008649">
    <property type="protein sequence ID" value="EQD36898.1"/>
    <property type="molecule type" value="Genomic_DNA"/>
</dbReference>
<keyword evidence="3 6" id="KW-0418">Kinase</keyword>
<dbReference type="SMART" id="SM00046">
    <property type="entry name" value="DAGKc"/>
    <property type="match status" value="1"/>
</dbReference>
<dbReference type="InterPro" id="IPR045540">
    <property type="entry name" value="YegS/DAGK_C"/>
</dbReference>
<evidence type="ECO:0000259" key="5">
    <source>
        <dbReference type="PROSITE" id="PS50146"/>
    </source>
</evidence>
<reference evidence="6" key="1">
    <citation type="submission" date="2013-08" db="EMBL/GenBank/DDBJ databases">
        <authorList>
            <person name="Mendez C."/>
            <person name="Richter M."/>
            <person name="Ferrer M."/>
            <person name="Sanchez J."/>
        </authorList>
    </citation>
    <scope>NUCLEOTIDE SEQUENCE</scope>
</reference>
<evidence type="ECO:0000256" key="2">
    <source>
        <dbReference type="ARBA" id="ARBA00022741"/>
    </source>
</evidence>
<dbReference type="SUPFAM" id="SSF111331">
    <property type="entry name" value="NAD kinase/diacylglycerol kinase-like"/>
    <property type="match status" value="1"/>
</dbReference>
<feature type="domain" description="DAGKc" evidence="5">
    <location>
        <begin position="1"/>
        <end position="127"/>
    </location>
</feature>
<dbReference type="EC" id="2.7.1.-" evidence="6"/>
<organism evidence="6">
    <name type="scientific">mine drainage metagenome</name>
    <dbReference type="NCBI Taxonomy" id="410659"/>
    <lineage>
        <taxon>unclassified sequences</taxon>
        <taxon>metagenomes</taxon>
        <taxon>ecological metagenomes</taxon>
    </lineage>
</organism>
<dbReference type="Gene3D" id="3.40.50.10330">
    <property type="entry name" value="Probable inorganic polyphosphate/atp-NAD kinase, domain 1"/>
    <property type="match status" value="1"/>
</dbReference>